<dbReference type="Pfam" id="PF07173">
    <property type="entry name" value="GRDP-like"/>
    <property type="match status" value="1"/>
</dbReference>
<dbReference type="InterPro" id="IPR057458">
    <property type="entry name" value="GRDP_C2"/>
</dbReference>
<dbReference type="InterPro" id="IPR003245">
    <property type="entry name" value="Phytocyanin_dom"/>
</dbReference>
<dbReference type="Gene3D" id="2.60.40.420">
    <property type="entry name" value="Cupredoxins - blue copper proteins"/>
    <property type="match status" value="1"/>
</dbReference>
<dbReference type="PANTHER" id="PTHR34365:SF7">
    <property type="entry name" value="GLYCINE-RICH DOMAIN-CONTAINING PROTEIN 1"/>
    <property type="match status" value="1"/>
</dbReference>
<comment type="caution">
    <text evidence="2">The sequence shown here is derived from an EMBL/GenBank/DDBJ whole genome shotgun (WGS) entry which is preliminary data.</text>
</comment>
<sequence>MEKEQEIEWIKAQNIGISVDLVAAAKHQLQFLAAVDRNRYLYEGPALERAIYRYNACWLPMLAKHSESQISEGPLVVPLDCEWIWHCHRLNPVQYKTDCEKLYGKILDNSNVLSSVQDSCKRQTEETWNSLYPEEPYDLDLRKVFSEDISERSARLEKSTKYDLVSAVKRQSPFFYQVSRPHMNHDLFIEGAVARYKGFLHLIKRNREKSVKRFCVPTYDVDLIWHTHQLHPVSYCKDLNELMGKVLEHDDMDSDRTKGKKLDVGFSGTTKQWEETFGIRYWKAGAMHRGSAPCPVTTTPYKSSMMSKDVAASIEYQKLIQLPEVKSVEVLLECVEVRNLPEGHKGSLFVAFSKTQNDYFFNVKRRLSILSESGEKQVACFQCEPTGELVFELISHSPSHLPMIRTYKTLGSTSLSLQDFLVPLSKLDAEKWLEVVPSSGTVNSKPIYLRVAVSFTIPALAQRTFNMVRSRPLSKSSCFLPLPGKVVDAKNLTHVIDETGTKLISLQMRHPEKAKARENTILGKEVIGITKSGKISALAKSVGTGWTLMDSHWSLHREKNSNGDGHLFVLHGEKMVKIFHGRKLDYEPKHCDKHKSEQDFMTLVEFSAENPYGKAVALLDLKSGCVQVKEEWILVLGITLAFILSDMLKKEGYDIFAVNAKVMGSVAEEINENHDSHEGVKTTNLTSSGVTEVEQNNDVAEGHAVMPKKRGDCGSGCGDVTRSEVSAGCGSGCGGGCGSMVKSGGCGSGCGGGCGSGCGGGCGSMLKSGGCGGCGGSGGCGSGCGSMLKSGGCGGCGGSGGCGGCGGGCGSLFKSSENTSVSTANKDWQYGNYTGSGSYHLNKTKGPNKIVVGGSEKWHFGFNYTDWALKNGPIYIKDTLVFKYEPPSDTIRPHSVYLFQDFRSFLNCDLSRARMVGNQTQGGGDGFEFVLQRWRPYYFACGEHDGLHCKDGLMRFPVFPMFRGWHQ</sequence>
<protein>
    <recommendedName>
        <fullName evidence="1">Phytocyanin domain-containing protein</fullName>
    </recommendedName>
</protein>
<dbReference type="AlphaFoldDB" id="A0A5N5F8Z4"/>
<organism evidence="2 3">
    <name type="scientific">Pyrus ussuriensis x Pyrus communis</name>
    <dbReference type="NCBI Taxonomy" id="2448454"/>
    <lineage>
        <taxon>Eukaryota</taxon>
        <taxon>Viridiplantae</taxon>
        <taxon>Streptophyta</taxon>
        <taxon>Embryophyta</taxon>
        <taxon>Tracheophyta</taxon>
        <taxon>Spermatophyta</taxon>
        <taxon>Magnoliopsida</taxon>
        <taxon>eudicotyledons</taxon>
        <taxon>Gunneridae</taxon>
        <taxon>Pentapetalae</taxon>
        <taxon>rosids</taxon>
        <taxon>fabids</taxon>
        <taxon>Rosales</taxon>
        <taxon>Rosaceae</taxon>
        <taxon>Amygdaloideae</taxon>
        <taxon>Maleae</taxon>
        <taxon>Pyrus</taxon>
    </lineage>
</organism>
<feature type="domain" description="Phytocyanin" evidence="1">
    <location>
        <begin position="848"/>
        <end position="962"/>
    </location>
</feature>
<accession>A0A5N5F8Z4</accession>
<evidence type="ECO:0000313" key="2">
    <source>
        <dbReference type="EMBL" id="KAB2597570.1"/>
    </source>
</evidence>
<dbReference type="InterPro" id="IPR057518">
    <property type="entry name" value="GRDP_C"/>
</dbReference>
<dbReference type="GO" id="GO:0009055">
    <property type="term" value="F:electron transfer activity"/>
    <property type="evidence" value="ECO:0007669"/>
    <property type="project" value="InterPro"/>
</dbReference>
<dbReference type="InterPro" id="IPR009836">
    <property type="entry name" value="GRDP-like"/>
</dbReference>
<dbReference type="PANTHER" id="PTHR34365">
    <property type="entry name" value="ENOLASE (DUF1399)"/>
    <property type="match status" value="1"/>
</dbReference>
<name>A0A5N5F8Z4_9ROSA</name>
<reference evidence="2 3" key="1">
    <citation type="submission" date="2019-09" db="EMBL/GenBank/DDBJ databases">
        <authorList>
            <person name="Ou C."/>
        </authorList>
    </citation>
    <scope>NUCLEOTIDE SEQUENCE [LARGE SCALE GENOMIC DNA]</scope>
    <source>
        <strain evidence="2">S2</strain>
        <tissue evidence="2">Leaf</tissue>
    </source>
</reference>
<evidence type="ECO:0000313" key="3">
    <source>
        <dbReference type="Proteomes" id="UP000327157"/>
    </source>
</evidence>
<dbReference type="PROSITE" id="PS51485">
    <property type="entry name" value="PHYTOCYANIN"/>
    <property type="match status" value="1"/>
</dbReference>
<dbReference type="InterPro" id="IPR008972">
    <property type="entry name" value="Cupredoxin"/>
</dbReference>
<keyword evidence="3" id="KW-1185">Reference proteome</keyword>
<proteinExistence type="predicted"/>
<dbReference type="EMBL" id="SMOL01000768">
    <property type="protein sequence ID" value="KAB2597570.1"/>
    <property type="molecule type" value="Genomic_DNA"/>
</dbReference>
<dbReference type="OrthoDB" id="2684236at2759"/>
<evidence type="ECO:0000259" key="1">
    <source>
        <dbReference type="PROSITE" id="PS51485"/>
    </source>
</evidence>
<dbReference type="Proteomes" id="UP000327157">
    <property type="component" value="Chromosome 1"/>
</dbReference>
<dbReference type="Pfam" id="PF25334">
    <property type="entry name" value="C2_GRDP"/>
    <property type="match status" value="1"/>
</dbReference>
<reference evidence="3" key="2">
    <citation type="submission" date="2019-10" db="EMBL/GenBank/DDBJ databases">
        <title>A de novo genome assembly of a pear dwarfing rootstock.</title>
        <authorList>
            <person name="Wang F."/>
            <person name="Wang J."/>
            <person name="Li S."/>
            <person name="Zhang Y."/>
            <person name="Fang M."/>
            <person name="Ma L."/>
            <person name="Zhao Y."/>
            <person name="Jiang S."/>
        </authorList>
    </citation>
    <scope>NUCLEOTIDE SEQUENCE [LARGE SCALE GENOMIC DNA]</scope>
</reference>
<dbReference type="Pfam" id="PF25335">
    <property type="entry name" value="GRDP_C"/>
    <property type="match status" value="1"/>
</dbReference>
<reference evidence="2 3" key="3">
    <citation type="submission" date="2019-11" db="EMBL/GenBank/DDBJ databases">
        <title>A de novo genome assembly of a pear dwarfing rootstock.</title>
        <authorList>
            <person name="Wang F."/>
            <person name="Wang J."/>
            <person name="Li S."/>
            <person name="Zhang Y."/>
            <person name="Fang M."/>
            <person name="Ma L."/>
            <person name="Zhao Y."/>
            <person name="Jiang S."/>
        </authorList>
    </citation>
    <scope>NUCLEOTIDE SEQUENCE [LARGE SCALE GENOMIC DNA]</scope>
    <source>
        <strain evidence="2">S2</strain>
        <tissue evidence="2">Leaf</tissue>
    </source>
</reference>
<gene>
    <name evidence="2" type="ORF">D8674_000490</name>
</gene>
<dbReference type="SUPFAM" id="SSF49503">
    <property type="entry name" value="Cupredoxins"/>
    <property type="match status" value="1"/>
</dbReference>